<protein>
    <submittedName>
        <fullName evidence="1">Uncharacterized protein</fullName>
    </submittedName>
</protein>
<gene>
    <name evidence="1" type="ORF">MIMGU_mgv1a024285mg</name>
</gene>
<dbReference type="PANTHER" id="PTHR36324:SF1">
    <property type="entry name" value="OS09G0460100 PROTEIN"/>
    <property type="match status" value="1"/>
</dbReference>
<accession>A0A022Q9N8</accession>
<organism evidence="1 2">
    <name type="scientific">Erythranthe guttata</name>
    <name type="common">Yellow monkey flower</name>
    <name type="synonym">Mimulus guttatus</name>
    <dbReference type="NCBI Taxonomy" id="4155"/>
    <lineage>
        <taxon>Eukaryota</taxon>
        <taxon>Viridiplantae</taxon>
        <taxon>Streptophyta</taxon>
        <taxon>Embryophyta</taxon>
        <taxon>Tracheophyta</taxon>
        <taxon>Spermatophyta</taxon>
        <taxon>Magnoliopsida</taxon>
        <taxon>eudicotyledons</taxon>
        <taxon>Gunneridae</taxon>
        <taxon>Pentapetalae</taxon>
        <taxon>asterids</taxon>
        <taxon>lamiids</taxon>
        <taxon>Lamiales</taxon>
        <taxon>Phrymaceae</taxon>
        <taxon>Erythranthe</taxon>
    </lineage>
</organism>
<proteinExistence type="predicted"/>
<dbReference type="AlphaFoldDB" id="A0A022Q9N8"/>
<name>A0A022Q9N8_ERYGU</name>
<dbReference type="OMA" id="MIIECEG"/>
<dbReference type="PANTHER" id="PTHR36324">
    <property type="entry name" value="OS09G0460100 PROTEIN"/>
    <property type="match status" value="1"/>
</dbReference>
<dbReference type="EMBL" id="KI632002">
    <property type="protein sequence ID" value="EYU25402.1"/>
    <property type="molecule type" value="Genomic_DNA"/>
</dbReference>
<dbReference type="Proteomes" id="UP000030748">
    <property type="component" value="Unassembled WGS sequence"/>
</dbReference>
<keyword evidence="2" id="KW-1185">Reference proteome</keyword>
<dbReference type="STRING" id="4155.A0A022Q9N8"/>
<reference evidence="1 2" key="1">
    <citation type="journal article" date="2013" name="Proc. Natl. Acad. Sci. U.S.A.">
        <title>Fine-scale variation in meiotic recombination in Mimulus inferred from population shotgun sequencing.</title>
        <authorList>
            <person name="Hellsten U."/>
            <person name="Wright K.M."/>
            <person name="Jenkins J."/>
            <person name="Shu S."/>
            <person name="Yuan Y."/>
            <person name="Wessler S.R."/>
            <person name="Schmutz J."/>
            <person name="Willis J.H."/>
            <person name="Rokhsar D.S."/>
        </authorList>
    </citation>
    <scope>NUCLEOTIDE SEQUENCE [LARGE SCALE GENOMIC DNA]</scope>
    <source>
        <strain evidence="2">cv. DUN x IM62</strain>
    </source>
</reference>
<sequence>MNMFYQEEPPNPFKRFKFLKDLFTKRRSFRPDSIPEEAEPITDFDQQEEVFISAIVGKYIESKRKQRKSRIGIDSFKWPLSPQATEKRSNCGKNREEFLSACSRLSRCSSATSFDESFSVKTRFSRSSSLSGTHVNRDYFVAKQSFIIREMIIECEGWPFGLCRKTLLQPPLPKSPSNSWSWRKIGRRVNIHE</sequence>
<evidence type="ECO:0000313" key="2">
    <source>
        <dbReference type="Proteomes" id="UP000030748"/>
    </source>
</evidence>
<evidence type="ECO:0000313" key="1">
    <source>
        <dbReference type="EMBL" id="EYU25402.1"/>
    </source>
</evidence>
<dbReference type="eggNOG" id="ENOG502RXH3">
    <property type="taxonomic scope" value="Eukaryota"/>
</dbReference>